<accession>A0ABN1PVZ5</accession>
<keyword evidence="3" id="KW-0804">Transcription</keyword>
<evidence type="ECO:0000259" key="5">
    <source>
        <dbReference type="PROSITE" id="PS50977"/>
    </source>
</evidence>
<evidence type="ECO:0000313" key="6">
    <source>
        <dbReference type="EMBL" id="GAA0933390.1"/>
    </source>
</evidence>
<dbReference type="PROSITE" id="PS50977">
    <property type="entry name" value="HTH_TETR_2"/>
    <property type="match status" value="1"/>
</dbReference>
<comment type="caution">
    <text evidence="6">The sequence shown here is derived from an EMBL/GenBank/DDBJ whole genome shotgun (WGS) entry which is preliminary data.</text>
</comment>
<dbReference type="InterPro" id="IPR009057">
    <property type="entry name" value="Homeodomain-like_sf"/>
</dbReference>
<evidence type="ECO:0000256" key="3">
    <source>
        <dbReference type="ARBA" id="ARBA00023163"/>
    </source>
</evidence>
<keyword evidence="7" id="KW-1185">Reference proteome</keyword>
<dbReference type="Pfam" id="PF00440">
    <property type="entry name" value="TetR_N"/>
    <property type="match status" value="1"/>
</dbReference>
<dbReference type="SUPFAM" id="SSF48498">
    <property type="entry name" value="Tetracyclin repressor-like, C-terminal domain"/>
    <property type="match status" value="1"/>
</dbReference>
<keyword evidence="2 4" id="KW-0238">DNA-binding</keyword>
<feature type="DNA-binding region" description="H-T-H motif" evidence="4">
    <location>
        <begin position="41"/>
        <end position="60"/>
    </location>
</feature>
<reference evidence="6 7" key="1">
    <citation type="journal article" date="2019" name="Int. J. Syst. Evol. Microbiol.">
        <title>The Global Catalogue of Microorganisms (GCM) 10K type strain sequencing project: providing services to taxonomists for standard genome sequencing and annotation.</title>
        <authorList>
            <consortium name="The Broad Institute Genomics Platform"/>
            <consortium name="The Broad Institute Genome Sequencing Center for Infectious Disease"/>
            <person name="Wu L."/>
            <person name="Ma J."/>
        </authorList>
    </citation>
    <scope>NUCLEOTIDE SEQUENCE [LARGE SCALE GENOMIC DNA]</scope>
    <source>
        <strain evidence="6 7">JCM 11117</strain>
    </source>
</reference>
<dbReference type="EMBL" id="BAAAHP010000066">
    <property type="protein sequence ID" value="GAA0933390.1"/>
    <property type="molecule type" value="Genomic_DNA"/>
</dbReference>
<evidence type="ECO:0000256" key="1">
    <source>
        <dbReference type="ARBA" id="ARBA00023015"/>
    </source>
</evidence>
<keyword evidence="1" id="KW-0805">Transcription regulation</keyword>
<dbReference type="Pfam" id="PF16925">
    <property type="entry name" value="TetR_C_13"/>
    <property type="match status" value="1"/>
</dbReference>
<dbReference type="InterPro" id="IPR011075">
    <property type="entry name" value="TetR_C"/>
</dbReference>
<evidence type="ECO:0000256" key="4">
    <source>
        <dbReference type="PROSITE-ProRule" id="PRU00335"/>
    </source>
</evidence>
<feature type="domain" description="HTH tetR-type" evidence="5">
    <location>
        <begin position="18"/>
        <end position="78"/>
    </location>
</feature>
<gene>
    <name evidence="6" type="ORF">GCM10009559_23020</name>
</gene>
<dbReference type="PANTHER" id="PTHR47506">
    <property type="entry name" value="TRANSCRIPTIONAL REGULATORY PROTEIN"/>
    <property type="match status" value="1"/>
</dbReference>
<evidence type="ECO:0000256" key="2">
    <source>
        <dbReference type="ARBA" id="ARBA00023125"/>
    </source>
</evidence>
<dbReference type="PANTHER" id="PTHR47506:SF6">
    <property type="entry name" value="HTH-TYPE TRANSCRIPTIONAL REPRESSOR NEMR"/>
    <property type="match status" value="1"/>
</dbReference>
<proteinExistence type="predicted"/>
<dbReference type="InterPro" id="IPR036271">
    <property type="entry name" value="Tet_transcr_reg_TetR-rel_C_sf"/>
</dbReference>
<protein>
    <submittedName>
        <fullName evidence="6">TetR/AcrR family transcriptional regulator</fullName>
    </submittedName>
</protein>
<dbReference type="SUPFAM" id="SSF46689">
    <property type="entry name" value="Homeodomain-like"/>
    <property type="match status" value="1"/>
</dbReference>
<dbReference type="InterPro" id="IPR001647">
    <property type="entry name" value="HTH_TetR"/>
</dbReference>
<dbReference type="Gene3D" id="1.10.357.10">
    <property type="entry name" value="Tetracycline Repressor, domain 2"/>
    <property type="match status" value="1"/>
</dbReference>
<dbReference type="Proteomes" id="UP001499967">
    <property type="component" value="Unassembled WGS sequence"/>
</dbReference>
<organism evidence="6 7">
    <name type="scientific">Pseudonocardia zijingensis</name>
    <dbReference type="NCBI Taxonomy" id="153376"/>
    <lineage>
        <taxon>Bacteria</taxon>
        <taxon>Bacillati</taxon>
        <taxon>Actinomycetota</taxon>
        <taxon>Actinomycetes</taxon>
        <taxon>Pseudonocardiales</taxon>
        <taxon>Pseudonocardiaceae</taxon>
        <taxon>Pseudonocardia</taxon>
    </lineage>
</organism>
<evidence type="ECO:0000313" key="7">
    <source>
        <dbReference type="Proteomes" id="UP001499967"/>
    </source>
</evidence>
<dbReference type="RefSeq" id="WP_343941304.1">
    <property type="nucleotide sequence ID" value="NZ_BAAAHP010000066.1"/>
</dbReference>
<sequence length="221" mass="23350">MSREELAEPAPGRAGRDAATRDRIVRGAAELVVRFGVAGASIERVRVASGVSRSQVCRYFPTREALVDAVVDFQIAAVLARQCSWLARVESLADLQAWADDVVELNGVRNGARGCPLGALVSQLAEQSGPIRAKLDHAFHTWQSYLAAGLGRMQDRGELNPEADVAELATGVVAALQGGFILAQAARSEKPLRAALDLAIGRVALAVHSARPAARPSNPNG</sequence>
<name>A0ABN1PVZ5_9PSEU</name>